<name>A0A8J1UQA9_OWEFU</name>
<gene>
    <name evidence="6" type="ORF">OFUS_LOCUS8718</name>
</gene>
<evidence type="ECO:0000256" key="4">
    <source>
        <dbReference type="ARBA" id="ARBA00022989"/>
    </source>
</evidence>
<keyword evidence="3" id="KW-0732">Signal</keyword>
<sequence>DAFVGYVIDDVHWIKDVLIPILEPKYKLCIHNRDFVVGRPIADNIADAIEKSQRTIMVLSPRFLDSGWCKEEFLIAHRQYMLHPSQVLIPILLDDFQQTLPTIPNYVKCYLQTHTYLESDDILFRRKLQTQMPRTALKEIIKNM</sequence>
<comment type="caution">
    <text evidence="6">The sequence shown here is derived from an EMBL/GenBank/DDBJ whole genome shotgun (WGS) entry which is preliminary data.</text>
</comment>
<accession>A0A8J1UQA9</accession>
<dbReference type="EMBL" id="CAIIXF020000004">
    <property type="protein sequence ID" value="CAH1782250.1"/>
    <property type="molecule type" value="Genomic_DNA"/>
</dbReference>
<evidence type="ECO:0000256" key="3">
    <source>
        <dbReference type="ARBA" id="ARBA00022729"/>
    </source>
</evidence>
<evidence type="ECO:0000256" key="5">
    <source>
        <dbReference type="ARBA" id="ARBA00023136"/>
    </source>
</evidence>
<keyword evidence="5" id="KW-0472">Membrane</keyword>
<dbReference type="Pfam" id="PF01582">
    <property type="entry name" value="TIR"/>
    <property type="match status" value="1"/>
</dbReference>
<evidence type="ECO:0000313" key="6">
    <source>
        <dbReference type="EMBL" id="CAH1782250.1"/>
    </source>
</evidence>
<dbReference type="SMART" id="SM00255">
    <property type="entry name" value="TIR"/>
    <property type="match status" value="1"/>
</dbReference>
<keyword evidence="7" id="KW-1185">Reference proteome</keyword>
<dbReference type="GO" id="GO:0038023">
    <property type="term" value="F:signaling receptor activity"/>
    <property type="evidence" value="ECO:0007669"/>
    <property type="project" value="TreeGrafter"/>
</dbReference>
<keyword evidence="2" id="KW-0812">Transmembrane</keyword>
<evidence type="ECO:0000313" key="7">
    <source>
        <dbReference type="Proteomes" id="UP000749559"/>
    </source>
</evidence>
<dbReference type="InterPro" id="IPR000157">
    <property type="entry name" value="TIR_dom"/>
</dbReference>
<proteinExistence type="predicted"/>
<keyword evidence="4" id="KW-1133">Transmembrane helix</keyword>
<dbReference type="Proteomes" id="UP000749559">
    <property type="component" value="Unassembled WGS sequence"/>
</dbReference>
<organism evidence="6 7">
    <name type="scientific">Owenia fusiformis</name>
    <name type="common">Polychaete worm</name>
    <dbReference type="NCBI Taxonomy" id="6347"/>
    <lineage>
        <taxon>Eukaryota</taxon>
        <taxon>Metazoa</taxon>
        <taxon>Spiralia</taxon>
        <taxon>Lophotrochozoa</taxon>
        <taxon>Annelida</taxon>
        <taxon>Polychaeta</taxon>
        <taxon>Sedentaria</taxon>
        <taxon>Canalipalpata</taxon>
        <taxon>Sabellida</taxon>
        <taxon>Oweniida</taxon>
        <taxon>Oweniidae</taxon>
        <taxon>Owenia</taxon>
    </lineage>
</organism>
<dbReference type="GO" id="GO:0005886">
    <property type="term" value="C:plasma membrane"/>
    <property type="evidence" value="ECO:0007669"/>
    <property type="project" value="TreeGrafter"/>
</dbReference>
<dbReference type="AlphaFoldDB" id="A0A8J1UQA9"/>
<dbReference type="PANTHER" id="PTHR24365">
    <property type="entry name" value="TOLL-LIKE RECEPTOR"/>
    <property type="match status" value="1"/>
</dbReference>
<dbReference type="PROSITE" id="PS50104">
    <property type="entry name" value="TIR"/>
    <property type="match status" value="1"/>
</dbReference>
<dbReference type="GO" id="GO:0007165">
    <property type="term" value="P:signal transduction"/>
    <property type="evidence" value="ECO:0007669"/>
    <property type="project" value="InterPro"/>
</dbReference>
<dbReference type="Gene3D" id="3.40.50.10140">
    <property type="entry name" value="Toll/interleukin-1 receptor homology (TIR) domain"/>
    <property type="match status" value="1"/>
</dbReference>
<dbReference type="SUPFAM" id="SSF52200">
    <property type="entry name" value="Toll/Interleukin receptor TIR domain"/>
    <property type="match status" value="1"/>
</dbReference>
<evidence type="ECO:0000256" key="2">
    <source>
        <dbReference type="ARBA" id="ARBA00022692"/>
    </source>
</evidence>
<dbReference type="PANTHER" id="PTHR24365:SF541">
    <property type="entry name" value="PROTEIN TOLL-RELATED"/>
    <property type="match status" value="1"/>
</dbReference>
<feature type="non-terminal residue" evidence="6">
    <location>
        <position position="1"/>
    </location>
</feature>
<comment type="subcellular location">
    <subcellularLocation>
        <location evidence="1">Membrane</location>
    </subcellularLocation>
</comment>
<reference evidence="6" key="1">
    <citation type="submission" date="2022-03" db="EMBL/GenBank/DDBJ databases">
        <authorList>
            <person name="Martin C."/>
        </authorList>
    </citation>
    <scope>NUCLEOTIDE SEQUENCE</scope>
</reference>
<dbReference type="InterPro" id="IPR035897">
    <property type="entry name" value="Toll_tir_struct_dom_sf"/>
</dbReference>
<dbReference type="OrthoDB" id="6071240at2759"/>
<protein>
    <submittedName>
        <fullName evidence="6">Uncharacterized protein</fullName>
    </submittedName>
</protein>
<evidence type="ECO:0000256" key="1">
    <source>
        <dbReference type="ARBA" id="ARBA00004370"/>
    </source>
</evidence>